<keyword evidence="7" id="KW-0998">Cell outer membrane</keyword>
<keyword evidence="9" id="KW-0732">Signal</keyword>
<dbReference type="RefSeq" id="WP_119755152.1">
    <property type="nucleotide sequence ID" value="NZ_CP032382.1"/>
</dbReference>
<name>A0A385SNG1_9BACT</name>
<comment type="similarity">
    <text evidence="2">Belongs to the outer membrane factor (OMF) (TC 1.B.17) family.</text>
</comment>
<comment type="subcellular location">
    <subcellularLocation>
        <location evidence="1">Cell outer membrane</location>
    </subcellularLocation>
</comment>
<sequence>MKRKAFVVFAVLALMARGRVEAQQTYNLQQCTEIALKQSLQLKADALDLAKTDASIQQAYSALLPSVTVNGSYQYAPQVQASVIPAETFGGPEGTYTAARLGVRQTKYATAELSQNLYNPSALIGLKAAKILVTGNQLQIRSSQEDLVYNVAATYYNIQSLMKQEELTKLNLQNTEALLQSTTDQLKAGLATQTDADRLTVTRDNTRANLESLQNNKEKYYNLLKVLMNVPLSEPVAIDAFRDSEVMVMPEADYDAKQKTNYLQLMQSKRVAELDYKNIKAGYLPTLSLFANYGLYGYNNTANPFENINGKFYPTSAVGIRLKITVFDGFNIRYQARQRQMEINKLDVQAMQTLQQNEKDVADALADIRSNRVTYENQKRNLALAQKVMADINQQYQSGIVKVSDVINTTNDLQTAQNNYVTAVINLKQAEINLKKAQGTLLPDAANRID</sequence>
<dbReference type="PANTHER" id="PTHR30026">
    <property type="entry name" value="OUTER MEMBRANE PROTEIN TOLC"/>
    <property type="match status" value="1"/>
</dbReference>
<evidence type="ECO:0000256" key="5">
    <source>
        <dbReference type="ARBA" id="ARBA00022692"/>
    </source>
</evidence>
<gene>
    <name evidence="10" type="ORF">D4L85_15550</name>
</gene>
<keyword evidence="4" id="KW-1134">Transmembrane beta strand</keyword>
<evidence type="ECO:0000256" key="1">
    <source>
        <dbReference type="ARBA" id="ARBA00004442"/>
    </source>
</evidence>
<keyword evidence="8" id="KW-0175">Coiled coil</keyword>
<evidence type="ECO:0000256" key="6">
    <source>
        <dbReference type="ARBA" id="ARBA00023136"/>
    </source>
</evidence>
<evidence type="ECO:0000256" key="7">
    <source>
        <dbReference type="ARBA" id="ARBA00023237"/>
    </source>
</evidence>
<dbReference type="OrthoDB" id="1674454at2"/>
<evidence type="ECO:0000256" key="2">
    <source>
        <dbReference type="ARBA" id="ARBA00007613"/>
    </source>
</evidence>
<evidence type="ECO:0000256" key="8">
    <source>
        <dbReference type="SAM" id="Coils"/>
    </source>
</evidence>
<dbReference type="Pfam" id="PF02321">
    <property type="entry name" value="OEP"/>
    <property type="match status" value="2"/>
</dbReference>
<dbReference type="Proteomes" id="UP000266183">
    <property type="component" value="Chromosome"/>
</dbReference>
<evidence type="ECO:0000313" key="10">
    <source>
        <dbReference type="EMBL" id="AYB31891.1"/>
    </source>
</evidence>
<reference evidence="11" key="1">
    <citation type="submission" date="2018-09" db="EMBL/GenBank/DDBJ databases">
        <title>Chryseolinea sp. KIS68-18 isolated from soil.</title>
        <authorList>
            <person name="Weon H.-Y."/>
            <person name="Kwon S.-W."/>
            <person name="Lee S.A."/>
        </authorList>
    </citation>
    <scope>NUCLEOTIDE SEQUENCE [LARGE SCALE GENOMIC DNA]</scope>
    <source>
        <strain evidence="11">KIS68-18</strain>
    </source>
</reference>
<keyword evidence="5" id="KW-0812">Transmembrane</keyword>
<dbReference type="AlphaFoldDB" id="A0A385SNG1"/>
<dbReference type="InterPro" id="IPR003423">
    <property type="entry name" value="OMP_efflux"/>
</dbReference>
<dbReference type="KEGG" id="chk:D4L85_15550"/>
<dbReference type="GO" id="GO:0009279">
    <property type="term" value="C:cell outer membrane"/>
    <property type="evidence" value="ECO:0007669"/>
    <property type="project" value="UniProtKB-SubCell"/>
</dbReference>
<dbReference type="SUPFAM" id="SSF56954">
    <property type="entry name" value="Outer membrane efflux proteins (OEP)"/>
    <property type="match status" value="1"/>
</dbReference>
<keyword evidence="3" id="KW-0813">Transport</keyword>
<dbReference type="GO" id="GO:0015562">
    <property type="term" value="F:efflux transmembrane transporter activity"/>
    <property type="evidence" value="ECO:0007669"/>
    <property type="project" value="InterPro"/>
</dbReference>
<organism evidence="10 11">
    <name type="scientific">Chryseolinea soli</name>
    <dbReference type="NCBI Taxonomy" id="2321403"/>
    <lineage>
        <taxon>Bacteria</taxon>
        <taxon>Pseudomonadati</taxon>
        <taxon>Bacteroidota</taxon>
        <taxon>Cytophagia</taxon>
        <taxon>Cytophagales</taxon>
        <taxon>Fulvivirgaceae</taxon>
        <taxon>Chryseolinea</taxon>
    </lineage>
</organism>
<dbReference type="InterPro" id="IPR051906">
    <property type="entry name" value="TolC-like"/>
</dbReference>
<accession>A0A385SNG1</accession>
<evidence type="ECO:0000256" key="3">
    <source>
        <dbReference type="ARBA" id="ARBA00022448"/>
    </source>
</evidence>
<protein>
    <submittedName>
        <fullName evidence="10">TolC family protein</fullName>
    </submittedName>
</protein>
<proteinExistence type="inferred from homology"/>
<evidence type="ECO:0000256" key="4">
    <source>
        <dbReference type="ARBA" id="ARBA00022452"/>
    </source>
</evidence>
<evidence type="ECO:0000256" key="9">
    <source>
        <dbReference type="SAM" id="SignalP"/>
    </source>
</evidence>
<feature type="coiled-coil region" evidence="8">
    <location>
        <begin position="375"/>
        <end position="433"/>
    </location>
</feature>
<feature type="signal peptide" evidence="9">
    <location>
        <begin position="1"/>
        <end position="22"/>
    </location>
</feature>
<keyword evidence="11" id="KW-1185">Reference proteome</keyword>
<dbReference type="EMBL" id="CP032382">
    <property type="protein sequence ID" value="AYB31891.1"/>
    <property type="molecule type" value="Genomic_DNA"/>
</dbReference>
<dbReference type="GO" id="GO:1990281">
    <property type="term" value="C:efflux pump complex"/>
    <property type="evidence" value="ECO:0007669"/>
    <property type="project" value="TreeGrafter"/>
</dbReference>
<dbReference type="Gene3D" id="1.20.1600.10">
    <property type="entry name" value="Outer membrane efflux proteins (OEP)"/>
    <property type="match status" value="1"/>
</dbReference>
<dbReference type="PANTHER" id="PTHR30026:SF20">
    <property type="entry name" value="OUTER MEMBRANE PROTEIN TOLC"/>
    <property type="match status" value="1"/>
</dbReference>
<dbReference type="GO" id="GO:0015288">
    <property type="term" value="F:porin activity"/>
    <property type="evidence" value="ECO:0007669"/>
    <property type="project" value="TreeGrafter"/>
</dbReference>
<feature type="chain" id="PRO_5017347535" evidence="9">
    <location>
        <begin position="23"/>
        <end position="450"/>
    </location>
</feature>
<keyword evidence="6" id="KW-0472">Membrane</keyword>
<feature type="coiled-coil region" evidence="8">
    <location>
        <begin position="196"/>
        <end position="230"/>
    </location>
</feature>
<evidence type="ECO:0000313" key="11">
    <source>
        <dbReference type="Proteomes" id="UP000266183"/>
    </source>
</evidence>